<dbReference type="InterPro" id="IPR001138">
    <property type="entry name" value="Zn2Cys6_DnaBD"/>
</dbReference>
<dbReference type="PANTHER" id="PTHR38791:SF11">
    <property type="entry name" value="ZN(II)2CYS6 TRANSCRIPTION FACTOR (EUROFUNG)"/>
    <property type="match status" value="1"/>
</dbReference>
<sequence>MPRRTKACAICRKKRIKCDATMPHCQMCIKFGRQCPGPTDAPLLFIDNSSYPSGKRPKKPKGPFVTGQESQPALSRSRHLPSPDLSSPDAGENATEEEIVRAIPFDQLPYELAFDLTVHVSPRYVLNEAFYSNLVRFFCAEGRSLPGAPRRTPIWLHALPKLASGRGGIITPPKQNSSQEALSLALRATTSAFSGIETRNASLVEYSSRLYGAALRGQGKLLAAEEEGGSRVRDRTSEMEMLGTSVLLSMFEAIVATTKSAYAEHVLGSANLVARFLKKMPKPTGVVFDQPTPPPGAAGAQEKRPPITNKQPLLTGIFFHLRFQLTFVYLTSSSERLRQDSIIMTMLEDACGWDVDNLPLMQRQLRPIARLSTLLHNTNLSAWQRRWAYKGVKDEVDQLWAEYEGVEKTQKLRWTNVETGQTDFRDPFTALTYAYFAACWALLDVASPPEGSDDQTTVLPMRTQSRPSSQTGHGKLAQSPESSSPPGKPSRPLVLSPPASQTASSSSSSSSSSLSISEQHGLILSVAWYLRLRDVGFSYLRLHTPLFVTAMYAPSVEQRRVARIMFEEWKSGALRGIGEMGVGRLDEEVG</sequence>
<dbReference type="GO" id="GO:0008270">
    <property type="term" value="F:zinc ion binding"/>
    <property type="evidence" value="ECO:0007669"/>
    <property type="project" value="InterPro"/>
</dbReference>
<proteinExistence type="predicted"/>
<feature type="domain" description="Zn(2)-C6 fungal-type" evidence="3">
    <location>
        <begin position="7"/>
        <end position="35"/>
    </location>
</feature>
<dbReference type="OrthoDB" id="3525185at2759"/>
<keyword evidence="1" id="KW-0539">Nucleus</keyword>
<feature type="region of interest" description="Disordered" evidence="2">
    <location>
        <begin position="46"/>
        <end position="93"/>
    </location>
</feature>
<evidence type="ECO:0000256" key="1">
    <source>
        <dbReference type="ARBA" id="ARBA00023242"/>
    </source>
</evidence>
<organism evidence="4 5">
    <name type="scientific">Periconia macrospinosa</name>
    <dbReference type="NCBI Taxonomy" id="97972"/>
    <lineage>
        <taxon>Eukaryota</taxon>
        <taxon>Fungi</taxon>
        <taxon>Dikarya</taxon>
        <taxon>Ascomycota</taxon>
        <taxon>Pezizomycotina</taxon>
        <taxon>Dothideomycetes</taxon>
        <taxon>Pleosporomycetidae</taxon>
        <taxon>Pleosporales</taxon>
        <taxon>Massarineae</taxon>
        <taxon>Periconiaceae</taxon>
        <taxon>Periconia</taxon>
    </lineage>
</organism>
<dbReference type="AlphaFoldDB" id="A0A2V1E4J3"/>
<dbReference type="SUPFAM" id="SSF57701">
    <property type="entry name" value="Zn2/Cys6 DNA-binding domain"/>
    <property type="match status" value="1"/>
</dbReference>
<dbReference type="Gene3D" id="4.10.240.10">
    <property type="entry name" value="Zn(2)-C6 fungal-type DNA-binding domain"/>
    <property type="match status" value="1"/>
</dbReference>
<evidence type="ECO:0000313" key="4">
    <source>
        <dbReference type="EMBL" id="PVI05467.1"/>
    </source>
</evidence>
<dbReference type="Proteomes" id="UP000244855">
    <property type="component" value="Unassembled WGS sequence"/>
</dbReference>
<dbReference type="PANTHER" id="PTHR38791">
    <property type="entry name" value="ZN(II)2CYS6 TRANSCRIPTION FACTOR (EUROFUNG)-RELATED-RELATED"/>
    <property type="match status" value="1"/>
</dbReference>
<gene>
    <name evidence="4" type="ORF">DM02DRAFT_100124</name>
</gene>
<dbReference type="GO" id="GO:0000981">
    <property type="term" value="F:DNA-binding transcription factor activity, RNA polymerase II-specific"/>
    <property type="evidence" value="ECO:0007669"/>
    <property type="project" value="InterPro"/>
</dbReference>
<accession>A0A2V1E4J3</accession>
<protein>
    <recommendedName>
        <fullName evidence="3">Zn(2)-C6 fungal-type domain-containing protein</fullName>
    </recommendedName>
</protein>
<keyword evidence="5" id="KW-1185">Reference proteome</keyword>
<evidence type="ECO:0000259" key="3">
    <source>
        <dbReference type="PROSITE" id="PS50048"/>
    </source>
</evidence>
<dbReference type="PROSITE" id="PS00463">
    <property type="entry name" value="ZN2_CY6_FUNGAL_1"/>
    <property type="match status" value="1"/>
</dbReference>
<reference evidence="4 5" key="1">
    <citation type="journal article" date="2018" name="Sci. Rep.">
        <title>Comparative genomics provides insights into the lifestyle and reveals functional heterogeneity of dark septate endophytic fungi.</title>
        <authorList>
            <person name="Knapp D.G."/>
            <person name="Nemeth J.B."/>
            <person name="Barry K."/>
            <person name="Hainaut M."/>
            <person name="Henrissat B."/>
            <person name="Johnson J."/>
            <person name="Kuo A."/>
            <person name="Lim J.H.P."/>
            <person name="Lipzen A."/>
            <person name="Nolan M."/>
            <person name="Ohm R.A."/>
            <person name="Tamas L."/>
            <person name="Grigoriev I.V."/>
            <person name="Spatafora J.W."/>
            <person name="Nagy L.G."/>
            <person name="Kovacs G.M."/>
        </authorList>
    </citation>
    <scope>NUCLEOTIDE SEQUENCE [LARGE SCALE GENOMIC DNA]</scope>
    <source>
        <strain evidence="4 5">DSE2036</strain>
    </source>
</reference>
<feature type="region of interest" description="Disordered" evidence="2">
    <location>
        <begin position="288"/>
        <end position="307"/>
    </location>
</feature>
<dbReference type="STRING" id="97972.A0A2V1E4J3"/>
<evidence type="ECO:0000313" key="5">
    <source>
        <dbReference type="Proteomes" id="UP000244855"/>
    </source>
</evidence>
<dbReference type="InterPro" id="IPR036864">
    <property type="entry name" value="Zn2-C6_fun-type_DNA-bd_sf"/>
</dbReference>
<dbReference type="EMBL" id="KZ805314">
    <property type="protein sequence ID" value="PVI05467.1"/>
    <property type="molecule type" value="Genomic_DNA"/>
</dbReference>
<feature type="region of interest" description="Disordered" evidence="2">
    <location>
        <begin position="463"/>
        <end position="513"/>
    </location>
</feature>
<evidence type="ECO:0000256" key="2">
    <source>
        <dbReference type="SAM" id="MobiDB-lite"/>
    </source>
</evidence>
<name>A0A2V1E4J3_9PLEO</name>
<dbReference type="CDD" id="cd00067">
    <property type="entry name" value="GAL4"/>
    <property type="match status" value="1"/>
</dbReference>
<feature type="compositionally biased region" description="Low complexity" evidence="2">
    <location>
        <begin position="504"/>
        <end position="513"/>
    </location>
</feature>
<dbReference type="Pfam" id="PF00172">
    <property type="entry name" value="Zn_clus"/>
    <property type="match status" value="1"/>
</dbReference>
<feature type="compositionally biased region" description="Polar residues" evidence="2">
    <location>
        <begin position="463"/>
        <end position="472"/>
    </location>
</feature>
<dbReference type="SMART" id="SM00066">
    <property type="entry name" value="GAL4"/>
    <property type="match status" value="1"/>
</dbReference>
<dbReference type="InterPro" id="IPR053175">
    <property type="entry name" value="DHMBA_Reg_Transcription_Factor"/>
</dbReference>
<dbReference type="PROSITE" id="PS50048">
    <property type="entry name" value="ZN2_CY6_FUNGAL_2"/>
    <property type="match status" value="1"/>
</dbReference>